<dbReference type="PIRSF" id="PIRSF022936">
    <property type="entry name" value="RAD59_fungi"/>
    <property type="match status" value="1"/>
</dbReference>
<evidence type="ECO:0000313" key="7">
    <source>
        <dbReference type="Proteomes" id="UP000000267"/>
    </source>
</evidence>
<accession>A7TQ64</accession>
<keyword evidence="2 5" id="KW-0227">DNA damage</keyword>
<reference evidence="6 7" key="1">
    <citation type="journal article" date="2007" name="Proc. Natl. Acad. Sci. U.S.A.">
        <title>Independent sorting-out of thousands of duplicated gene pairs in two yeast species descended from a whole-genome duplication.</title>
        <authorList>
            <person name="Scannell D.R."/>
            <person name="Frank A.C."/>
            <person name="Conant G.C."/>
            <person name="Byrne K.P."/>
            <person name="Woolfit M."/>
            <person name="Wolfe K.H."/>
        </authorList>
    </citation>
    <scope>NUCLEOTIDE SEQUENCE [LARGE SCALE GENOMIC DNA]</scope>
    <source>
        <strain evidence="7">ATCC 22028 / DSM 70294 / BCRC 21397 / CBS 2163 / NBRC 10782 / NRRL Y-8283 / UCD 57-17</strain>
    </source>
</reference>
<dbReference type="FunCoup" id="A7TQ64">
    <property type="interactions" value="136"/>
</dbReference>
<dbReference type="AlphaFoldDB" id="A7TQ64"/>
<gene>
    <name evidence="6" type="ORF">Kpol_483p12</name>
</gene>
<dbReference type="Proteomes" id="UP000000267">
    <property type="component" value="Unassembled WGS sequence"/>
</dbReference>
<dbReference type="InterPro" id="IPR042525">
    <property type="entry name" value="Rad52_Rad59_Rad22_sf"/>
</dbReference>
<dbReference type="InterPro" id="IPR016810">
    <property type="entry name" value="Rad59"/>
</dbReference>
<evidence type="ECO:0000256" key="2">
    <source>
        <dbReference type="ARBA" id="ARBA00022763"/>
    </source>
</evidence>
<dbReference type="OMA" id="WSVQRIG"/>
<name>A7TQ64_VANPO</name>
<evidence type="ECO:0000256" key="1">
    <source>
        <dbReference type="ARBA" id="ARBA00006638"/>
    </source>
</evidence>
<dbReference type="GO" id="GO:0045002">
    <property type="term" value="P:double-strand break repair via single-strand annealing"/>
    <property type="evidence" value="ECO:0007669"/>
    <property type="project" value="EnsemblFungi"/>
</dbReference>
<dbReference type="EMBL" id="DS480453">
    <property type="protein sequence ID" value="EDO15593.1"/>
    <property type="molecule type" value="Genomic_DNA"/>
</dbReference>
<dbReference type="GO" id="GO:0043504">
    <property type="term" value="P:mitochondrial DNA repair"/>
    <property type="evidence" value="ECO:0007669"/>
    <property type="project" value="EnsemblFungi"/>
</dbReference>
<dbReference type="Pfam" id="PF04098">
    <property type="entry name" value="Rad52_Rad22"/>
    <property type="match status" value="1"/>
</dbReference>
<protein>
    <recommendedName>
        <fullName evidence="5">DNA repair protein RAD59</fullName>
    </recommendedName>
</protein>
<dbReference type="GO" id="GO:0000724">
    <property type="term" value="P:double-strand break repair via homologous recombination"/>
    <property type="evidence" value="ECO:0007669"/>
    <property type="project" value="TreeGrafter"/>
</dbReference>
<comment type="function">
    <text evidence="5">Involved in the repair of double-strand breaks in DNA during vegetative growth via recombination and single-strand annealing. Anneals complementary single-stranded DNA.</text>
</comment>
<keyword evidence="7" id="KW-1185">Reference proteome</keyword>
<dbReference type="GO" id="GO:2000278">
    <property type="term" value="P:regulation of DNA biosynthetic process"/>
    <property type="evidence" value="ECO:0007669"/>
    <property type="project" value="EnsemblFungi"/>
</dbReference>
<dbReference type="InterPro" id="IPR007232">
    <property type="entry name" value="Rad52_Rad59_Rad22"/>
</dbReference>
<dbReference type="GO" id="GO:0005634">
    <property type="term" value="C:nucleus"/>
    <property type="evidence" value="ECO:0007669"/>
    <property type="project" value="UniProtKB-SubCell"/>
</dbReference>
<dbReference type="InterPro" id="IPR041247">
    <property type="entry name" value="Rad52_fam"/>
</dbReference>
<dbReference type="GeneID" id="5543677"/>
<dbReference type="OrthoDB" id="206565at2759"/>
<comment type="subcellular location">
    <subcellularLocation>
        <location evidence="5">Nucleus</location>
    </subcellularLocation>
</comment>
<dbReference type="GO" id="GO:0006277">
    <property type="term" value="P:DNA amplification"/>
    <property type="evidence" value="ECO:0007669"/>
    <property type="project" value="EnsemblFungi"/>
</dbReference>
<evidence type="ECO:0000256" key="5">
    <source>
        <dbReference type="PIRNR" id="PIRNR022936"/>
    </source>
</evidence>
<dbReference type="SUPFAM" id="SSF54768">
    <property type="entry name" value="dsRNA-binding domain-like"/>
    <property type="match status" value="1"/>
</dbReference>
<dbReference type="GO" id="GO:0005759">
    <property type="term" value="C:mitochondrial matrix"/>
    <property type="evidence" value="ECO:0007669"/>
    <property type="project" value="EnsemblFungi"/>
</dbReference>
<dbReference type="PhylomeDB" id="A7TQ64"/>
<dbReference type="GO" id="GO:0000722">
    <property type="term" value="P:telomere maintenance via recombination"/>
    <property type="evidence" value="ECO:0007669"/>
    <property type="project" value="EnsemblFungi"/>
</dbReference>
<sequence>MSAYSMHNIEYTNTEFKTGPGIDLREFNVCEDWNGRPASNWSVQRIGRLQAKIEKYSYRFYHNSRYPKLDLVQLMPGHVLTQFANEVFGYDGWKMEVLGLEALECNEVATSDINDSKYETKFTVRSEAKIKLTLKDGTNTIQTSNRIATTPFKGESYSKSKKEAVTYALKGAFLSFEKIILQHEKKVENNYYTDGLYASRTDK</sequence>
<proteinExistence type="inferred from homology"/>
<dbReference type="eggNOG" id="KOG4141">
    <property type="taxonomic scope" value="Eukaryota"/>
</dbReference>
<dbReference type="HOGENOM" id="CLU_091426_0_0_1"/>
<dbReference type="KEGG" id="vpo:Kpol_483p12"/>
<dbReference type="InParanoid" id="A7TQ64"/>
<organism evidence="7">
    <name type="scientific">Vanderwaltozyma polyspora (strain ATCC 22028 / DSM 70294 / BCRC 21397 / CBS 2163 / NBRC 10782 / NRRL Y-8283 / UCD 57-17)</name>
    <name type="common">Kluyveromyces polysporus</name>
    <dbReference type="NCBI Taxonomy" id="436907"/>
    <lineage>
        <taxon>Eukaryota</taxon>
        <taxon>Fungi</taxon>
        <taxon>Dikarya</taxon>
        <taxon>Ascomycota</taxon>
        <taxon>Saccharomycotina</taxon>
        <taxon>Saccharomycetes</taxon>
        <taxon>Saccharomycetales</taxon>
        <taxon>Saccharomycetaceae</taxon>
        <taxon>Vanderwaltozyma</taxon>
    </lineage>
</organism>
<keyword evidence="4 5" id="KW-0234">DNA repair</keyword>
<comment type="similarity">
    <text evidence="1 5">Belongs to the RAD52 family.</text>
</comment>
<dbReference type="PANTHER" id="PTHR12132">
    <property type="entry name" value="DNA REPAIR AND RECOMBINATION PROTEIN RAD52, RAD59"/>
    <property type="match status" value="1"/>
</dbReference>
<comment type="subunit">
    <text evidence="5">Interacts with RAD51 and RAD52.</text>
</comment>
<keyword evidence="3 5" id="KW-0233">DNA recombination</keyword>
<dbReference type="STRING" id="436907.A7TQ64"/>
<dbReference type="RefSeq" id="XP_001643451.1">
    <property type="nucleotide sequence ID" value="XM_001643401.1"/>
</dbReference>
<evidence type="ECO:0000256" key="3">
    <source>
        <dbReference type="ARBA" id="ARBA00023172"/>
    </source>
</evidence>
<keyword evidence="5" id="KW-0539">Nucleus</keyword>
<evidence type="ECO:0000256" key="4">
    <source>
        <dbReference type="ARBA" id="ARBA00023204"/>
    </source>
</evidence>
<dbReference type="Gene3D" id="3.30.390.80">
    <property type="entry name" value="DNA repair protein Rad52/59/22"/>
    <property type="match status" value="1"/>
</dbReference>
<dbReference type="PANTHER" id="PTHR12132:SF2">
    <property type="entry name" value="DNA REPAIR PROTEIN RAD59"/>
    <property type="match status" value="1"/>
</dbReference>
<evidence type="ECO:0000313" key="6">
    <source>
        <dbReference type="EMBL" id="EDO15593.1"/>
    </source>
</evidence>